<dbReference type="Pfam" id="PF14743">
    <property type="entry name" value="DNA_ligase_OB_2"/>
    <property type="match status" value="1"/>
</dbReference>
<dbReference type="Gene3D" id="3.30.470.30">
    <property type="entry name" value="DNA ligase/mRNA capping enzyme"/>
    <property type="match status" value="1"/>
</dbReference>
<dbReference type="SUPFAM" id="SSF56091">
    <property type="entry name" value="DNA ligase/mRNA capping enzyme, catalytic domain"/>
    <property type="match status" value="1"/>
</dbReference>
<dbReference type="InterPro" id="IPR050326">
    <property type="entry name" value="NAD_dep_DNA_ligaseB"/>
</dbReference>
<sequence>MLKQFTFLLLITVWIEAQKPNLLLLKNYHADVNVTNWLMSEKLDGVRAYWNGKELVSRNGKIFAAPDFFTKNFPPFEIDGELWTKRGDFENVISIVNRQEGHEGWLELSYQIFEVPHQEGGLLMRLEVLEKWLHKNPNEFIKVIPQIVCKGSEHLEQRLKEMDVKGAEGLVVREPNALYVGKRSAKALKVKSSQDDECKIVGYTKGQGKFEGLVGALRCEWKGRTLKIGSGLSDKERKDPPSIGSEITFKYNGFTKYGNPKFPVFLRVRKTP</sequence>
<organism evidence="9">
    <name type="scientific">uncultured Sulfurovum sp</name>
    <dbReference type="NCBI Taxonomy" id="269237"/>
    <lineage>
        <taxon>Bacteria</taxon>
        <taxon>Pseudomonadati</taxon>
        <taxon>Campylobacterota</taxon>
        <taxon>Epsilonproteobacteria</taxon>
        <taxon>Campylobacterales</taxon>
        <taxon>Sulfurovaceae</taxon>
        <taxon>Sulfurovum</taxon>
        <taxon>environmental samples</taxon>
    </lineage>
</organism>
<dbReference type="PANTHER" id="PTHR47810">
    <property type="entry name" value="DNA LIGASE"/>
    <property type="match status" value="1"/>
</dbReference>
<dbReference type="Gene3D" id="3.30.1490.70">
    <property type="match status" value="1"/>
</dbReference>
<feature type="domain" description="ATP-dependent DNA ligase family profile" evidence="7">
    <location>
        <begin position="36"/>
        <end position="191"/>
    </location>
</feature>
<dbReference type="CDD" id="cd07896">
    <property type="entry name" value="Adenylation_kDNA_ligase_like"/>
    <property type="match status" value="1"/>
</dbReference>
<evidence type="ECO:0000313" key="9">
    <source>
        <dbReference type="EMBL" id="CAA6811406.1"/>
    </source>
</evidence>
<reference evidence="9" key="1">
    <citation type="submission" date="2020-01" db="EMBL/GenBank/DDBJ databases">
        <authorList>
            <person name="Meier V. D."/>
            <person name="Meier V D."/>
        </authorList>
    </citation>
    <scope>NUCLEOTIDE SEQUENCE</scope>
    <source>
        <strain evidence="9">HLG_WM_MAG_04</strain>
    </source>
</reference>
<protein>
    <submittedName>
        <fullName evidence="9">DNA ligase (ATP) (EC)</fullName>
        <ecNumber evidence="9">6.5.1.1</ecNumber>
    </submittedName>
</protein>
<evidence type="ECO:0000256" key="2">
    <source>
        <dbReference type="ARBA" id="ARBA00022598"/>
    </source>
</evidence>
<evidence type="ECO:0000256" key="6">
    <source>
        <dbReference type="ARBA" id="ARBA00034003"/>
    </source>
</evidence>
<dbReference type="InterPro" id="IPR012310">
    <property type="entry name" value="DNA_ligase_ATP-dep_cent"/>
</dbReference>
<dbReference type="EC" id="6.5.1.1" evidence="9"/>
<keyword evidence="3" id="KW-0235">DNA replication</keyword>
<dbReference type="AlphaFoldDB" id="A0A6S6T942"/>
<dbReference type="GO" id="GO:0006260">
    <property type="term" value="P:DNA replication"/>
    <property type="evidence" value="ECO:0007669"/>
    <property type="project" value="UniProtKB-KW"/>
</dbReference>
<evidence type="ECO:0000256" key="1">
    <source>
        <dbReference type="ARBA" id="ARBA00001968"/>
    </source>
</evidence>
<evidence type="ECO:0000256" key="3">
    <source>
        <dbReference type="ARBA" id="ARBA00022705"/>
    </source>
</evidence>
<dbReference type="GO" id="GO:0005524">
    <property type="term" value="F:ATP binding"/>
    <property type="evidence" value="ECO:0007669"/>
    <property type="project" value="InterPro"/>
</dbReference>
<dbReference type="SUPFAM" id="SSF50249">
    <property type="entry name" value="Nucleic acid-binding proteins"/>
    <property type="match status" value="1"/>
</dbReference>
<feature type="domain" description="DNA ligase OB-like" evidence="8">
    <location>
        <begin position="205"/>
        <end position="269"/>
    </location>
</feature>
<dbReference type="InterPro" id="IPR012340">
    <property type="entry name" value="NA-bd_OB-fold"/>
</dbReference>
<dbReference type="NCBIfam" id="NF006592">
    <property type="entry name" value="PRK09125.1"/>
    <property type="match status" value="1"/>
</dbReference>
<proteinExistence type="predicted"/>
<evidence type="ECO:0000256" key="4">
    <source>
        <dbReference type="ARBA" id="ARBA00022763"/>
    </source>
</evidence>
<dbReference type="EMBL" id="CACVAX010000034">
    <property type="protein sequence ID" value="CAA6811406.1"/>
    <property type="molecule type" value="Genomic_DNA"/>
</dbReference>
<dbReference type="CDD" id="cd08041">
    <property type="entry name" value="OBF_kDNA_ligase_like"/>
    <property type="match status" value="1"/>
</dbReference>
<dbReference type="GO" id="GO:0003910">
    <property type="term" value="F:DNA ligase (ATP) activity"/>
    <property type="evidence" value="ECO:0007669"/>
    <property type="project" value="UniProtKB-EC"/>
</dbReference>
<dbReference type="GO" id="GO:0006281">
    <property type="term" value="P:DNA repair"/>
    <property type="evidence" value="ECO:0007669"/>
    <property type="project" value="UniProtKB-KW"/>
</dbReference>
<accession>A0A6S6T942</accession>
<keyword evidence="5" id="KW-0234">DNA repair</keyword>
<dbReference type="GO" id="GO:0006310">
    <property type="term" value="P:DNA recombination"/>
    <property type="evidence" value="ECO:0007669"/>
    <property type="project" value="InterPro"/>
</dbReference>
<evidence type="ECO:0000259" key="7">
    <source>
        <dbReference type="Pfam" id="PF01068"/>
    </source>
</evidence>
<evidence type="ECO:0000256" key="5">
    <source>
        <dbReference type="ARBA" id="ARBA00023204"/>
    </source>
</evidence>
<comment type="cofactor">
    <cofactor evidence="1">
        <name>a divalent metal cation</name>
        <dbReference type="ChEBI" id="CHEBI:60240"/>
    </cofactor>
</comment>
<name>A0A6S6T942_9BACT</name>
<gene>
    <name evidence="9" type="ORF">HELGO_WM5418</name>
</gene>
<dbReference type="Pfam" id="PF01068">
    <property type="entry name" value="DNA_ligase_A_M"/>
    <property type="match status" value="1"/>
</dbReference>
<comment type="catalytic activity">
    <reaction evidence="6">
        <text>ATP + (deoxyribonucleotide)n-3'-hydroxyl + 5'-phospho-(deoxyribonucleotide)m = (deoxyribonucleotide)n+m + AMP + diphosphate.</text>
        <dbReference type="EC" id="6.5.1.1"/>
    </reaction>
</comment>
<dbReference type="PANTHER" id="PTHR47810:SF1">
    <property type="entry name" value="DNA LIGASE B"/>
    <property type="match status" value="1"/>
</dbReference>
<keyword evidence="2 9" id="KW-0436">Ligase</keyword>
<keyword evidence="4" id="KW-0227">DNA damage</keyword>
<dbReference type="InterPro" id="IPR029319">
    <property type="entry name" value="DNA_ligase_OB"/>
</dbReference>
<dbReference type="Gene3D" id="2.40.50.140">
    <property type="entry name" value="Nucleic acid-binding proteins"/>
    <property type="match status" value="1"/>
</dbReference>
<evidence type="ECO:0000259" key="8">
    <source>
        <dbReference type="Pfam" id="PF14743"/>
    </source>
</evidence>